<evidence type="ECO:0000256" key="4">
    <source>
        <dbReference type="SAM" id="Coils"/>
    </source>
</evidence>
<keyword evidence="4" id="KW-0175">Coiled coil</keyword>
<dbReference type="InterPro" id="IPR051212">
    <property type="entry name" value="Type-I_RE_S_subunit"/>
</dbReference>
<evidence type="ECO:0000313" key="7">
    <source>
        <dbReference type="EMBL" id="HGU34024.1"/>
    </source>
</evidence>
<sequence>MTENKQDAISVGTTHDKTVGATGRSPLPDGWRWVRLGDVIADAQAGFASGKRDPNGVIQLRMNNVDTRGNLVWNDVIRVPADAETIDHYRLVVGDVMFNNTNSIDLVGKSALFEGYNEPVVFSNHFTRIRPKGDVLISEFLASWLNHQWLKGVFANICNRWVGQSAVKYDRLMKIDFPLPPIPEQQRIASILREQMAAVEKARKAAEERLEAVNALPAAFLRQVFPQPGQPLPDGWKWVRLGDVCEFCRGPFGGSLRKDIFVKSGYPVYEQSHAIYKDFGNFRYYIDGRKYIEMSRFRVTPGDLIMSCSGTMGKVAVITKDAPEGIINQALLKLTPTAKVISAFLVFSIQSPTFQQTIEALTLGAAIKNVASVSIIKRISIPLPPLSEQQRIVAILREQMAAVEKARKASEEELAAINALPAALLRRAFSGEL</sequence>
<accession>A0A7C4RTT9</accession>
<dbReference type="SUPFAM" id="SSF116734">
    <property type="entry name" value="DNA methylase specificity domain"/>
    <property type="match status" value="2"/>
</dbReference>
<name>A0A7C4RTT9_9BACT</name>
<dbReference type="GO" id="GO:0009307">
    <property type="term" value="P:DNA restriction-modification system"/>
    <property type="evidence" value="ECO:0007669"/>
    <property type="project" value="UniProtKB-KW"/>
</dbReference>
<dbReference type="PANTHER" id="PTHR43140:SF1">
    <property type="entry name" value="TYPE I RESTRICTION ENZYME ECOKI SPECIFICITY SUBUNIT"/>
    <property type="match status" value="1"/>
</dbReference>
<protein>
    <submittedName>
        <fullName evidence="7">Restriction endonuclease subunit S</fullName>
    </submittedName>
</protein>
<dbReference type="GO" id="GO:0003677">
    <property type="term" value="F:DNA binding"/>
    <property type="evidence" value="ECO:0007669"/>
    <property type="project" value="UniProtKB-KW"/>
</dbReference>
<dbReference type="CDD" id="cd17526">
    <property type="entry name" value="RMtype1_S_Cje2232P-TRD2-CR2_like"/>
    <property type="match status" value="1"/>
</dbReference>
<dbReference type="AlphaFoldDB" id="A0A7C4RTT9"/>
<dbReference type="InterPro" id="IPR000055">
    <property type="entry name" value="Restrct_endonuc_typeI_TRD"/>
</dbReference>
<evidence type="ECO:0000256" key="5">
    <source>
        <dbReference type="SAM" id="MobiDB-lite"/>
    </source>
</evidence>
<evidence type="ECO:0000256" key="2">
    <source>
        <dbReference type="ARBA" id="ARBA00022747"/>
    </source>
</evidence>
<proteinExistence type="inferred from homology"/>
<dbReference type="Gene3D" id="3.90.220.20">
    <property type="entry name" value="DNA methylase specificity domains"/>
    <property type="match status" value="2"/>
</dbReference>
<dbReference type="EMBL" id="DSUH01000328">
    <property type="protein sequence ID" value="HGU34024.1"/>
    <property type="molecule type" value="Genomic_DNA"/>
</dbReference>
<gene>
    <name evidence="7" type="ORF">ENS29_14435</name>
</gene>
<keyword evidence="2" id="KW-0680">Restriction system</keyword>
<keyword evidence="7" id="KW-0378">Hydrolase</keyword>
<keyword evidence="3" id="KW-0238">DNA-binding</keyword>
<evidence type="ECO:0000256" key="1">
    <source>
        <dbReference type="ARBA" id="ARBA00010923"/>
    </source>
</evidence>
<keyword evidence="7" id="KW-0540">Nuclease</keyword>
<comment type="caution">
    <text evidence="7">The sequence shown here is derived from an EMBL/GenBank/DDBJ whole genome shotgun (WGS) entry which is preliminary data.</text>
</comment>
<evidence type="ECO:0000259" key="6">
    <source>
        <dbReference type="Pfam" id="PF01420"/>
    </source>
</evidence>
<comment type="similarity">
    <text evidence="1">Belongs to the type-I restriction system S methylase family.</text>
</comment>
<feature type="coiled-coil region" evidence="4">
    <location>
        <begin position="386"/>
        <end position="420"/>
    </location>
</feature>
<evidence type="ECO:0000256" key="3">
    <source>
        <dbReference type="ARBA" id="ARBA00023125"/>
    </source>
</evidence>
<dbReference type="GO" id="GO:0004519">
    <property type="term" value="F:endonuclease activity"/>
    <property type="evidence" value="ECO:0007669"/>
    <property type="project" value="UniProtKB-KW"/>
</dbReference>
<feature type="coiled-coil region" evidence="4">
    <location>
        <begin position="189"/>
        <end position="216"/>
    </location>
</feature>
<dbReference type="Pfam" id="PF01420">
    <property type="entry name" value="Methylase_S"/>
    <property type="match status" value="2"/>
</dbReference>
<keyword evidence="7" id="KW-0255">Endonuclease</keyword>
<dbReference type="InterPro" id="IPR044946">
    <property type="entry name" value="Restrct_endonuc_typeI_TRD_sf"/>
</dbReference>
<feature type="domain" description="Type I restriction modification DNA specificity" evidence="6">
    <location>
        <begin position="233"/>
        <end position="408"/>
    </location>
</feature>
<reference evidence="7" key="1">
    <citation type="journal article" date="2020" name="mSystems">
        <title>Genome- and Community-Level Interaction Insights into Carbon Utilization and Element Cycling Functions of Hydrothermarchaeota in Hydrothermal Sediment.</title>
        <authorList>
            <person name="Zhou Z."/>
            <person name="Liu Y."/>
            <person name="Xu W."/>
            <person name="Pan J."/>
            <person name="Luo Z.H."/>
            <person name="Li M."/>
        </authorList>
    </citation>
    <scope>NUCLEOTIDE SEQUENCE [LARGE SCALE GENOMIC DNA]</scope>
    <source>
        <strain evidence="7">SpSt-477</strain>
    </source>
</reference>
<feature type="region of interest" description="Disordered" evidence="5">
    <location>
        <begin position="1"/>
        <end position="23"/>
    </location>
</feature>
<dbReference type="PANTHER" id="PTHR43140">
    <property type="entry name" value="TYPE-1 RESTRICTION ENZYME ECOKI SPECIFICITY PROTEIN"/>
    <property type="match status" value="1"/>
</dbReference>
<feature type="domain" description="Type I restriction modification DNA specificity" evidence="6">
    <location>
        <begin position="28"/>
        <end position="204"/>
    </location>
</feature>
<organism evidence="7">
    <name type="scientific">Desulfatirhabdium butyrativorans</name>
    <dbReference type="NCBI Taxonomy" id="340467"/>
    <lineage>
        <taxon>Bacteria</taxon>
        <taxon>Pseudomonadati</taxon>
        <taxon>Thermodesulfobacteriota</taxon>
        <taxon>Desulfobacteria</taxon>
        <taxon>Desulfobacterales</taxon>
        <taxon>Desulfatirhabdiaceae</taxon>
        <taxon>Desulfatirhabdium</taxon>
    </lineage>
</organism>